<dbReference type="InterPro" id="IPR002110">
    <property type="entry name" value="Ankyrin_rpt"/>
</dbReference>
<feature type="repeat" description="ANK" evidence="1">
    <location>
        <begin position="107"/>
        <end position="136"/>
    </location>
</feature>
<gene>
    <name evidence="2" type="ORF">BDV29DRAFT_196497</name>
</gene>
<reference evidence="2 3" key="1">
    <citation type="submission" date="2019-04" db="EMBL/GenBank/DDBJ databases">
        <title>Friends and foes A comparative genomics study of 23 Aspergillus species from section Flavi.</title>
        <authorList>
            <consortium name="DOE Joint Genome Institute"/>
            <person name="Kjaerbolling I."/>
            <person name="Vesth T."/>
            <person name="Frisvad J.C."/>
            <person name="Nybo J.L."/>
            <person name="Theobald S."/>
            <person name="Kildgaard S."/>
            <person name="Isbrandt T."/>
            <person name="Kuo A."/>
            <person name="Sato A."/>
            <person name="Lyhne E.K."/>
            <person name="Kogle M.E."/>
            <person name="Wiebenga A."/>
            <person name="Kun R.S."/>
            <person name="Lubbers R.J."/>
            <person name="Makela M.R."/>
            <person name="Barry K."/>
            <person name="Chovatia M."/>
            <person name="Clum A."/>
            <person name="Daum C."/>
            <person name="Haridas S."/>
            <person name="He G."/>
            <person name="LaButti K."/>
            <person name="Lipzen A."/>
            <person name="Mondo S."/>
            <person name="Riley R."/>
            <person name="Salamov A."/>
            <person name="Simmons B.A."/>
            <person name="Magnuson J.K."/>
            <person name="Henrissat B."/>
            <person name="Mortensen U.H."/>
            <person name="Larsen T.O."/>
            <person name="Devries R.P."/>
            <person name="Grigoriev I.V."/>
            <person name="Machida M."/>
            <person name="Baker S.E."/>
            <person name="Andersen M.R."/>
        </authorList>
    </citation>
    <scope>NUCLEOTIDE SEQUENCE [LARGE SCALE GENOMIC DNA]</scope>
    <source>
        <strain evidence="2 3">CBS 151.66</strain>
    </source>
</reference>
<dbReference type="AlphaFoldDB" id="A0A5N5WJL1"/>
<dbReference type="PROSITE" id="PS50297">
    <property type="entry name" value="ANK_REP_REGION"/>
    <property type="match status" value="1"/>
</dbReference>
<protein>
    <recommendedName>
        <fullName evidence="4">Ankyrin repeat-containing domain protein</fullName>
    </recommendedName>
</protein>
<evidence type="ECO:0000256" key="1">
    <source>
        <dbReference type="PROSITE-ProRule" id="PRU00023"/>
    </source>
</evidence>
<organism evidence="2 3">
    <name type="scientific">Aspergillus leporis</name>
    <dbReference type="NCBI Taxonomy" id="41062"/>
    <lineage>
        <taxon>Eukaryota</taxon>
        <taxon>Fungi</taxon>
        <taxon>Dikarya</taxon>
        <taxon>Ascomycota</taxon>
        <taxon>Pezizomycotina</taxon>
        <taxon>Eurotiomycetes</taxon>
        <taxon>Eurotiomycetidae</taxon>
        <taxon>Eurotiales</taxon>
        <taxon>Aspergillaceae</taxon>
        <taxon>Aspergillus</taxon>
        <taxon>Aspergillus subgen. Circumdati</taxon>
    </lineage>
</organism>
<keyword evidence="1" id="KW-0040">ANK repeat</keyword>
<dbReference type="Pfam" id="PF00023">
    <property type="entry name" value="Ank"/>
    <property type="match status" value="1"/>
</dbReference>
<dbReference type="OrthoDB" id="426293at2759"/>
<dbReference type="EMBL" id="ML732499">
    <property type="protein sequence ID" value="KAB8067360.1"/>
    <property type="molecule type" value="Genomic_DNA"/>
</dbReference>
<evidence type="ECO:0008006" key="4">
    <source>
        <dbReference type="Google" id="ProtNLM"/>
    </source>
</evidence>
<evidence type="ECO:0000313" key="2">
    <source>
        <dbReference type="EMBL" id="KAB8067360.1"/>
    </source>
</evidence>
<sequence>MHAFCVSGDIPKFREILDSQSIKRDNSQFIQELLHHGLPMYPLYTLEAVKVKAKDALKIFLRNGWNINQPTSEFKPPVPVLGAPINSTMYDDHYLSWALFQFMGLGTALHRAAELGRVDVLRYLINEGANQSIKDANGCLATECVQMSNQWEVIEALEKGK</sequence>
<dbReference type="Gene3D" id="1.25.40.20">
    <property type="entry name" value="Ankyrin repeat-containing domain"/>
    <property type="match status" value="1"/>
</dbReference>
<dbReference type="PROSITE" id="PS50088">
    <property type="entry name" value="ANK_REPEAT"/>
    <property type="match status" value="1"/>
</dbReference>
<dbReference type="SUPFAM" id="SSF48403">
    <property type="entry name" value="Ankyrin repeat"/>
    <property type="match status" value="1"/>
</dbReference>
<dbReference type="InterPro" id="IPR036770">
    <property type="entry name" value="Ankyrin_rpt-contain_sf"/>
</dbReference>
<keyword evidence="3" id="KW-1185">Reference proteome</keyword>
<name>A0A5N5WJL1_9EURO</name>
<proteinExistence type="predicted"/>
<dbReference type="Proteomes" id="UP000326565">
    <property type="component" value="Unassembled WGS sequence"/>
</dbReference>
<evidence type="ECO:0000313" key="3">
    <source>
        <dbReference type="Proteomes" id="UP000326565"/>
    </source>
</evidence>
<accession>A0A5N5WJL1</accession>